<dbReference type="EMBL" id="JAGQHS010000121">
    <property type="protein sequence ID" value="MCA9757804.1"/>
    <property type="molecule type" value="Genomic_DNA"/>
</dbReference>
<dbReference type="GO" id="GO:0004540">
    <property type="term" value="F:RNA nuclease activity"/>
    <property type="evidence" value="ECO:0007669"/>
    <property type="project" value="InterPro"/>
</dbReference>
<sequence length="124" mass="13023">MILVDTSVWVDHLRKTDKQLVSVLTEGQVLCHPFVIGELACGNIRNRAEILALLAALPCAASATHEEALSLVAKRGLSGRGLGWVDAHLLASSLISGAPLWTNDKALRDVAKSLKAAYAAGPSG</sequence>
<dbReference type="Pfam" id="PF01850">
    <property type="entry name" value="PIN"/>
    <property type="match status" value="1"/>
</dbReference>
<reference evidence="7" key="1">
    <citation type="submission" date="2020-04" db="EMBL/GenBank/DDBJ databases">
        <authorList>
            <person name="Zhang T."/>
        </authorList>
    </citation>
    <scope>NUCLEOTIDE SEQUENCE</scope>
    <source>
        <strain evidence="7">HKST-UBA02</strain>
    </source>
</reference>
<evidence type="ECO:0000313" key="8">
    <source>
        <dbReference type="Proteomes" id="UP000739538"/>
    </source>
</evidence>
<accession>A0A956SFT1</accession>
<evidence type="ECO:0000256" key="4">
    <source>
        <dbReference type="ARBA" id="ARBA00022801"/>
    </source>
</evidence>
<comment type="function">
    <text evidence="5">Toxic component of a toxin-antitoxin (TA) system. An RNase.</text>
</comment>
<dbReference type="EC" id="3.1.-.-" evidence="5"/>
<evidence type="ECO:0000259" key="6">
    <source>
        <dbReference type="Pfam" id="PF01850"/>
    </source>
</evidence>
<feature type="domain" description="PIN" evidence="6">
    <location>
        <begin position="2"/>
        <end position="112"/>
    </location>
</feature>
<protein>
    <recommendedName>
        <fullName evidence="5">Ribonuclease VapC</fullName>
        <shortName evidence="5">RNase VapC</shortName>
        <ecNumber evidence="5">3.1.-.-</ecNumber>
    </recommendedName>
    <alternativeName>
        <fullName evidence="5">Toxin VapC</fullName>
    </alternativeName>
</protein>
<dbReference type="GO" id="GO:0000287">
    <property type="term" value="F:magnesium ion binding"/>
    <property type="evidence" value="ECO:0007669"/>
    <property type="project" value="UniProtKB-UniRule"/>
</dbReference>
<evidence type="ECO:0000313" key="7">
    <source>
        <dbReference type="EMBL" id="MCA9757804.1"/>
    </source>
</evidence>
<dbReference type="InterPro" id="IPR029060">
    <property type="entry name" value="PIN-like_dom_sf"/>
</dbReference>
<dbReference type="SUPFAM" id="SSF88723">
    <property type="entry name" value="PIN domain-like"/>
    <property type="match status" value="1"/>
</dbReference>
<evidence type="ECO:0000256" key="2">
    <source>
        <dbReference type="ARBA" id="ARBA00022722"/>
    </source>
</evidence>
<keyword evidence="4 5" id="KW-0378">Hydrolase</keyword>
<dbReference type="InterPro" id="IPR022907">
    <property type="entry name" value="VapC_family"/>
</dbReference>
<dbReference type="HAMAP" id="MF_00265">
    <property type="entry name" value="VapC_Nob1"/>
    <property type="match status" value="1"/>
</dbReference>
<keyword evidence="2 5" id="KW-0540">Nuclease</keyword>
<dbReference type="AlphaFoldDB" id="A0A956SFT1"/>
<comment type="similarity">
    <text evidence="5">Belongs to the PINc/VapC protein family.</text>
</comment>
<comment type="caution">
    <text evidence="7">The sequence shown here is derived from an EMBL/GenBank/DDBJ whole genome shotgun (WGS) entry which is preliminary data.</text>
</comment>
<dbReference type="Gene3D" id="3.40.50.1010">
    <property type="entry name" value="5'-nuclease"/>
    <property type="match status" value="1"/>
</dbReference>
<gene>
    <name evidence="5" type="primary">vapC</name>
    <name evidence="7" type="ORF">KDA27_18580</name>
</gene>
<keyword evidence="5" id="KW-0460">Magnesium</keyword>
<keyword evidence="1 5" id="KW-1277">Toxin-antitoxin system</keyword>
<reference evidence="7" key="2">
    <citation type="journal article" date="2021" name="Microbiome">
        <title>Successional dynamics and alternative stable states in a saline activated sludge microbial community over 9 years.</title>
        <authorList>
            <person name="Wang Y."/>
            <person name="Ye J."/>
            <person name="Ju F."/>
            <person name="Liu L."/>
            <person name="Boyd J.A."/>
            <person name="Deng Y."/>
            <person name="Parks D.H."/>
            <person name="Jiang X."/>
            <person name="Yin X."/>
            <person name="Woodcroft B.J."/>
            <person name="Tyson G.W."/>
            <person name="Hugenholtz P."/>
            <person name="Polz M.F."/>
            <person name="Zhang T."/>
        </authorList>
    </citation>
    <scope>NUCLEOTIDE SEQUENCE</scope>
    <source>
        <strain evidence="7">HKST-UBA02</strain>
    </source>
</reference>
<evidence type="ECO:0000256" key="5">
    <source>
        <dbReference type="HAMAP-Rule" id="MF_00265"/>
    </source>
</evidence>
<dbReference type="GO" id="GO:0090729">
    <property type="term" value="F:toxin activity"/>
    <property type="evidence" value="ECO:0007669"/>
    <property type="project" value="UniProtKB-KW"/>
</dbReference>
<dbReference type="GO" id="GO:0016787">
    <property type="term" value="F:hydrolase activity"/>
    <property type="evidence" value="ECO:0007669"/>
    <property type="project" value="UniProtKB-KW"/>
</dbReference>
<feature type="binding site" evidence="5">
    <location>
        <position position="5"/>
    </location>
    <ligand>
        <name>Mg(2+)</name>
        <dbReference type="ChEBI" id="CHEBI:18420"/>
    </ligand>
</feature>
<proteinExistence type="inferred from homology"/>
<comment type="cofactor">
    <cofactor evidence="5">
        <name>Mg(2+)</name>
        <dbReference type="ChEBI" id="CHEBI:18420"/>
    </cofactor>
</comment>
<name>A0A956SFT1_UNCEI</name>
<feature type="binding site" evidence="5">
    <location>
        <position position="86"/>
    </location>
    <ligand>
        <name>Mg(2+)</name>
        <dbReference type="ChEBI" id="CHEBI:18420"/>
    </ligand>
</feature>
<keyword evidence="5" id="KW-0800">Toxin</keyword>
<dbReference type="InterPro" id="IPR002716">
    <property type="entry name" value="PIN_dom"/>
</dbReference>
<evidence type="ECO:0000256" key="1">
    <source>
        <dbReference type="ARBA" id="ARBA00022649"/>
    </source>
</evidence>
<dbReference type="CDD" id="cd09854">
    <property type="entry name" value="PIN_VapC-like"/>
    <property type="match status" value="1"/>
</dbReference>
<evidence type="ECO:0000256" key="3">
    <source>
        <dbReference type="ARBA" id="ARBA00022723"/>
    </source>
</evidence>
<dbReference type="Proteomes" id="UP000739538">
    <property type="component" value="Unassembled WGS sequence"/>
</dbReference>
<organism evidence="7 8">
    <name type="scientific">Eiseniibacteriota bacterium</name>
    <dbReference type="NCBI Taxonomy" id="2212470"/>
    <lineage>
        <taxon>Bacteria</taxon>
        <taxon>Candidatus Eiseniibacteriota</taxon>
    </lineage>
</organism>
<keyword evidence="3 5" id="KW-0479">Metal-binding</keyword>